<feature type="compositionally biased region" description="Polar residues" evidence="1">
    <location>
        <begin position="321"/>
        <end position="331"/>
    </location>
</feature>
<keyword evidence="3" id="KW-1185">Reference proteome</keyword>
<evidence type="ECO:0000313" key="3">
    <source>
        <dbReference type="Proteomes" id="UP000019484"/>
    </source>
</evidence>
<dbReference type="RefSeq" id="XP_007725041.1">
    <property type="nucleotide sequence ID" value="XM_007726851.1"/>
</dbReference>
<protein>
    <submittedName>
        <fullName evidence="2">Uncharacterized protein</fullName>
    </submittedName>
</protein>
<dbReference type="OrthoDB" id="4161306at2759"/>
<feature type="region of interest" description="Disordered" evidence="1">
    <location>
        <begin position="418"/>
        <end position="437"/>
    </location>
</feature>
<comment type="caution">
    <text evidence="2">The sequence shown here is derived from an EMBL/GenBank/DDBJ whole genome shotgun (WGS) entry which is preliminary data.</text>
</comment>
<feature type="region of interest" description="Disordered" evidence="1">
    <location>
        <begin position="321"/>
        <end position="349"/>
    </location>
</feature>
<name>W9XZE1_9EURO</name>
<proteinExistence type="predicted"/>
<dbReference type="GeneID" id="19160840"/>
<reference evidence="2 3" key="1">
    <citation type="submission" date="2013-03" db="EMBL/GenBank/DDBJ databases">
        <title>The Genome Sequence of Capronia coronata CBS 617.96.</title>
        <authorList>
            <consortium name="The Broad Institute Genomics Platform"/>
            <person name="Cuomo C."/>
            <person name="de Hoog S."/>
            <person name="Gorbushina A."/>
            <person name="Walker B."/>
            <person name="Young S.K."/>
            <person name="Zeng Q."/>
            <person name="Gargeya S."/>
            <person name="Fitzgerald M."/>
            <person name="Haas B."/>
            <person name="Abouelleil A."/>
            <person name="Allen A.W."/>
            <person name="Alvarado L."/>
            <person name="Arachchi H.M."/>
            <person name="Berlin A.M."/>
            <person name="Chapman S.B."/>
            <person name="Gainer-Dewar J."/>
            <person name="Goldberg J."/>
            <person name="Griggs A."/>
            <person name="Gujja S."/>
            <person name="Hansen M."/>
            <person name="Howarth C."/>
            <person name="Imamovic A."/>
            <person name="Ireland A."/>
            <person name="Larimer J."/>
            <person name="McCowan C."/>
            <person name="Murphy C."/>
            <person name="Pearson M."/>
            <person name="Poon T.W."/>
            <person name="Priest M."/>
            <person name="Roberts A."/>
            <person name="Saif S."/>
            <person name="Shea T."/>
            <person name="Sisk P."/>
            <person name="Sykes S."/>
            <person name="Wortman J."/>
            <person name="Nusbaum C."/>
            <person name="Birren B."/>
        </authorList>
    </citation>
    <scope>NUCLEOTIDE SEQUENCE [LARGE SCALE GENOMIC DNA]</scope>
    <source>
        <strain evidence="2 3">CBS 617.96</strain>
    </source>
</reference>
<dbReference type="AlphaFoldDB" id="W9XZE1"/>
<dbReference type="HOGENOM" id="CLU_636150_0_0_1"/>
<gene>
    <name evidence="2" type="ORF">A1O1_05969</name>
</gene>
<accession>W9XZE1</accession>
<feature type="compositionally biased region" description="Polar residues" evidence="1">
    <location>
        <begin position="206"/>
        <end position="228"/>
    </location>
</feature>
<evidence type="ECO:0000313" key="2">
    <source>
        <dbReference type="EMBL" id="EXJ85603.1"/>
    </source>
</evidence>
<dbReference type="STRING" id="1182541.W9XZE1"/>
<sequence>MAYPQNVFGASRSASSLRPPLIRPASDSFLFLPKNPAKPAKQPQQPPRPSYTFLCTIYWTEHEPPPHTFGLQSRISPLRPPPYFDDKGFPHNRGMTVDEPPVCSRCSIEPQSLAKLEQHVRRSRSKSAVIHAPAGLLDGAGWTVSLSDPLNPEANKIGIKSHGSRSMPPWMSLLPSVRRQKEHPQPQSQPQEESQRRSKVPYLDTADSSKPCQTRPQDPDSLDQSSKLPSALSPVPSQQSTNAPLVLQLQPPPQGISHKPSQGHQAIAPSNARANLQPSPFQTGLNTLQRRADEPKGARPCSTPPIQRSLSIQRRIDSLSRATITKNTPPASSGGACSWSKSQDPMPSQDIAPAKSPLYKELSGFFATRAAGGKWTQSYTQNTARISTPSRISRMRACDHCGADMSDWWLGRASDVEADRNNNQGQGQGHGDGVGFRTQRVCSGCKARP</sequence>
<dbReference type="EMBL" id="AMWN01000005">
    <property type="protein sequence ID" value="EXJ85603.1"/>
    <property type="molecule type" value="Genomic_DNA"/>
</dbReference>
<organism evidence="2 3">
    <name type="scientific">Capronia coronata CBS 617.96</name>
    <dbReference type="NCBI Taxonomy" id="1182541"/>
    <lineage>
        <taxon>Eukaryota</taxon>
        <taxon>Fungi</taxon>
        <taxon>Dikarya</taxon>
        <taxon>Ascomycota</taxon>
        <taxon>Pezizomycotina</taxon>
        <taxon>Eurotiomycetes</taxon>
        <taxon>Chaetothyriomycetidae</taxon>
        <taxon>Chaetothyriales</taxon>
        <taxon>Herpotrichiellaceae</taxon>
        <taxon>Capronia</taxon>
    </lineage>
</organism>
<evidence type="ECO:0000256" key="1">
    <source>
        <dbReference type="SAM" id="MobiDB-lite"/>
    </source>
</evidence>
<feature type="region of interest" description="Disordered" evidence="1">
    <location>
        <begin position="289"/>
        <end position="308"/>
    </location>
</feature>
<dbReference type="Proteomes" id="UP000019484">
    <property type="component" value="Unassembled WGS sequence"/>
</dbReference>
<feature type="region of interest" description="Disordered" evidence="1">
    <location>
        <begin position="1"/>
        <end position="20"/>
    </location>
</feature>
<dbReference type="eggNOG" id="ENOG502RS72">
    <property type="taxonomic scope" value="Eukaryota"/>
</dbReference>
<feature type="region of interest" description="Disordered" evidence="1">
    <location>
        <begin position="177"/>
        <end position="267"/>
    </location>
</feature>